<dbReference type="AlphaFoldDB" id="A0A089YT52"/>
<dbReference type="Proteomes" id="UP000029499">
    <property type="component" value="Chromosome"/>
</dbReference>
<evidence type="ECO:0000256" key="3">
    <source>
        <dbReference type="ARBA" id="ARBA00022729"/>
    </source>
</evidence>
<organism evidence="6 7">
    <name type="scientific">Pseudomonas rhizosphaerae</name>
    <dbReference type="NCBI Taxonomy" id="216142"/>
    <lineage>
        <taxon>Bacteria</taxon>
        <taxon>Pseudomonadati</taxon>
        <taxon>Pseudomonadota</taxon>
        <taxon>Gammaproteobacteria</taxon>
        <taxon>Pseudomonadales</taxon>
        <taxon>Pseudomonadaceae</taxon>
        <taxon>Pseudomonas</taxon>
    </lineage>
</organism>
<dbReference type="EMBL" id="CP009533">
    <property type="protein sequence ID" value="AIS19613.1"/>
    <property type="molecule type" value="Genomic_DNA"/>
</dbReference>
<comment type="similarity">
    <text evidence="2">Belongs to the fimbrial protein family.</text>
</comment>
<dbReference type="InterPro" id="IPR050263">
    <property type="entry name" value="Bact_Fimbrial_Adh_Pro"/>
</dbReference>
<accession>A0A089YT52</accession>
<reference evidence="6 7" key="1">
    <citation type="journal article" date="2015" name="J. Biotechnol.">
        <title>Complete genome sequence of Pseudomonas rhizosphaerae IH5T (=DSM 16299T), a phosphate-solubilizing rhizobacterium for bacterial biofertilizer.</title>
        <authorList>
            <person name="Kwak Y."/>
            <person name="Jung B.K."/>
            <person name="Shin J.H."/>
        </authorList>
    </citation>
    <scope>NUCLEOTIDE SEQUENCE [LARGE SCALE GENOMIC DNA]</scope>
    <source>
        <strain evidence="6">DSM 16299</strain>
    </source>
</reference>
<sequence length="167" mass="16367">MVAACLAPMAHSADGTINFTGTILEGACTVEPGSATQNVALGTVNKAAFVNAGDRASSAPFSVVFNSCNPAVTRVALRFDGRPAAGNNQLLGLTASTGAAAGVGIGLFESDGSTLVPLGTKSLGIAAPASGASARLDFTAKYVATADVSAITGGPANAVATFTLDYN</sequence>
<dbReference type="PANTHER" id="PTHR33420:SF3">
    <property type="entry name" value="FIMBRIAL SUBUNIT ELFA"/>
    <property type="match status" value="1"/>
</dbReference>
<evidence type="ECO:0000259" key="5">
    <source>
        <dbReference type="Pfam" id="PF00419"/>
    </source>
</evidence>
<name>A0A089YT52_9PSED</name>
<dbReference type="eggNOG" id="COG3539">
    <property type="taxonomic scope" value="Bacteria"/>
</dbReference>
<keyword evidence="7" id="KW-1185">Reference proteome</keyword>
<dbReference type="STRING" id="216142.LT40_20350"/>
<dbReference type="InterPro" id="IPR036937">
    <property type="entry name" value="Adhesion_dom_fimbrial_sf"/>
</dbReference>
<dbReference type="HOGENOM" id="CLU_088965_0_3_6"/>
<dbReference type="Gene3D" id="2.60.40.1090">
    <property type="entry name" value="Fimbrial-type adhesion domain"/>
    <property type="match status" value="1"/>
</dbReference>
<protein>
    <recommendedName>
        <fullName evidence="5">Fimbrial-type adhesion domain-containing protein</fullName>
    </recommendedName>
</protein>
<proteinExistence type="inferred from homology"/>
<dbReference type="GO" id="GO:0043709">
    <property type="term" value="P:cell adhesion involved in single-species biofilm formation"/>
    <property type="evidence" value="ECO:0007669"/>
    <property type="project" value="TreeGrafter"/>
</dbReference>
<keyword evidence="4" id="KW-0281">Fimbrium</keyword>
<evidence type="ECO:0000256" key="2">
    <source>
        <dbReference type="ARBA" id="ARBA00006671"/>
    </source>
</evidence>
<dbReference type="Pfam" id="PF00419">
    <property type="entry name" value="Fimbrial"/>
    <property type="match status" value="1"/>
</dbReference>
<comment type="subcellular location">
    <subcellularLocation>
        <location evidence="1">Fimbrium</location>
    </subcellularLocation>
</comment>
<keyword evidence="3" id="KW-0732">Signal</keyword>
<evidence type="ECO:0000256" key="1">
    <source>
        <dbReference type="ARBA" id="ARBA00004561"/>
    </source>
</evidence>
<dbReference type="InterPro" id="IPR008966">
    <property type="entry name" value="Adhesion_dom_sf"/>
</dbReference>
<dbReference type="SUPFAM" id="SSF49401">
    <property type="entry name" value="Bacterial adhesins"/>
    <property type="match status" value="1"/>
</dbReference>
<dbReference type="PANTHER" id="PTHR33420">
    <property type="entry name" value="FIMBRIAL SUBUNIT ELFA-RELATED"/>
    <property type="match status" value="1"/>
</dbReference>
<feature type="domain" description="Fimbrial-type adhesion" evidence="5">
    <location>
        <begin position="17"/>
        <end position="166"/>
    </location>
</feature>
<dbReference type="KEGG" id="prh:LT40_20350"/>
<evidence type="ECO:0000256" key="4">
    <source>
        <dbReference type="ARBA" id="ARBA00023263"/>
    </source>
</evidence>
<evidence type="ECO:0000313" key="7">
    <source>
        <dbReference type="Proteomes" id="UP000029499"/>
    </source>
</evidence>
<dbReference type="GO" id="GO:0009289">
    <property type="term" value="C:pilus"/>
    <property type="evidence" value="ECO:0007669"/>
    <property type="project" value="UniProtKB-SubCell"/>
</dbReference>
<gene>
    <name evidence="6" type="ORF">LT40_20350</name>
</gene>
<evidence type="ECO:0000313" key="6">
    <source>
        <dbReference type="EMBL" id="AIS19613.1"/>
    </source>
</evidence>
<dbReference type="InterPro" id="IPR000259">
    <property type="entry name" value="Adhesion_dom_fimbrial"/>
</dbReference>